<accession>A0A084AF78</accession>
<dbReference type="InterPro" id="IPR012132">
    <property type="entry name" value="GMC_OxRdtase"/>
</dbReference>
<organism evidence="3 4">
    <name type="scientific">Stachybotrys chartarum (strain CBS 109288 / IBT 7711)</name>
    <name type="common">Toxic black mold</name>
    <name type="synonym">Stilbospora chartarum</name>
    <dbReference type="NCBI Taxonomy" id="1280523"/>
    <lineage>
        <taxon>Eukaryota</taxon>
        <taxon>Fungi</taxon>
        <taxon>Dikarya</taxon>
        <taxon>Ascomycota</taxon>
        <taxon>Pezizomycotina</taxon>
        <taxon>Sordariomycetes</taxon>
        <taxon>Hypocreomycetidae</taxon>
        <taxon>Hypocreales</taxon>
        <taxon>Stachybotryaceae</taxon>
        <taxon>Stachybotrys</taxon>
    </lineage>
</organism>
<dbReference type="HOGENOM" id="CLU_1435303_0_0_1"/>
<dbReference type="InterPro" id="IPR036188">
    <property type="entry name" value="FAD/NAD-bd_sf"/>
</dbReference>
<proteinExistence type="inferred from homology"/>
<dbReference type="PANTHER" id="PTHR11552:SF78">
    <property type="entry name" value="GLUCOSE-METHANOL-CHOLINE OXIDOREDUCTASE N-TERMINAL DOMAIN-CONTAINING PROTEIN"/>
    <property type="match status" value="1"/>
</dbReference>
<comment type="similarity">
    <text evidence="1">Belongs to the GMC oxidoreductase family.</text>
</comment>
<reference evidence="3 4" key="1">
    <citation type="journal article" date="2014" name="BMC Genomics">
        <title>Comparative genome sequencing reveals chemotype-specific gene clusters in the toxigenic black mold Stachybotrys.</title>
        <authorList>
            <person name="Semeiks J."/>
            <person name="Borek D."/>
            <person name="Otwinowski Z."/>
            <person name="Grishin N.V."/>
        </authorList>
    </citation>
    <scope>NUCLEOTIDE SEQUENCE [LARGE SCALE GENOMIC DNA]</scope>
    <source>
        <strain evidence="4">CBS 109288 / IBT 7711</strain>
    </source>
</reference>
<dbReference type="GO" id="GO:0050660">
    <property type="term" value="F:flavin adenine dinucleotide binding"/>
    <property type="evidence" value="ECO:0007669"/>
    <property type="project" value="InterPro"/>
</dbReference>
<dbReference type="Gene3D" id="3.30.560.10">
    <property type="entry name" value="Glucose Oxidase, domain 3"/>
    <property type="match status" value="2"/>
</dbReference>
<gene>
    <name evidence="3" type="ORF">S7711_08682</name>
</gene>
<evidence type="ECO:0000313" key="3">
    <source>
        <dbReference type="EMBL" id="KEY63957.1"/>
    </source>
</evidence>
<sequence length="211" mass="22973">MPVVVSSGALSSPLILGRFGVGNADVIKEAGVPLVANNAGVGRGYQDHPMLTYAYRISLNPDETLDTLAQDLVTPGALIKDGDHKLILVSFARPDFCFFRSVSDNVLLHGALLFPWVYTHHKSYLRRYRKFRDRAFRLPTGYQESLYTLKTAPKDKNGVEDGKFNVYGITGLEIVDLSVMPVKVSAKTKAVALAVGGKASSITIEELGNGF</sequence>
<dbReference type="AlphaFoldDB" id="A0A084AF78"/>
<dbReference type="GO" id="GO:0016614">
    <property type="term" value="F:oxidoreductase activity, acting on CH-OH group of donors"/>
    <property type="evidence" value="ECO:0007669"/>
    <property type="project" value="InterPro"/>
</dbReference>
<dbReference type="Proteomes" id="UP000028045">
    <property type="component" value="Unassembled WGS sequence"/>
</dbReference>
<evidence type="ECO:0000256" key="1">
    <source>
        <dbReference type="ARBA" id="ARBA00010790"/>
    </source>
</evidence>
<dbReference type="EMBL" id="KL648757">
    <property type="protein sequence ID" value="KEY63957.1"/>
    <property type="molecule type" value="Genomic_DNA"/>
</dbReference>
<feature type="domain" description="Glucose-methanol-choline oxidoreductase C-terminal" evidence="2">
    <location>
        <begin position="152"/>
        <end position="196"/>
    </location>
</feature>
<evidence type="ECO:0000259" key="2">
    <source>
        <dbReference type="Pfam" id="PF05199"/>
    </source>
</evidence>
<evidence type="ECO:0000313" key="4">
    <source>
        <dbReference type="Proteomes" id="UP000028045"/>
    </source>
</evidence>
<dbReference type="PANTHER" id="PTHR11552">
    <property type="entry name" value="GLUCOSE-METHANOL-CHOLINE GMC OXIDOREDUCTASE"/>
    <property type="match status" value="1"/>
</dbReference>
<keyword evidence="4" id="KW-1185">Reference proteome</keyword>
<dbReference type="InterPro" id="IPR007867">
    <property type="entry name" value="GMC_OxRtase_C"/>
</dbReference>
<name>A0A084AF78_STACB</name>
<dbReference type="Pfam" id="PF05199">
    <property type="entry name" value="GMC_oxred_C"/>
    <property type="match status" value="1"/>
</dbReference>
<protein>
    <recommendedName>
        <fullName evidence="2">Glucose-methanol-choline oxidoreductase C-terminal domain-containing protein</fullName>
    </recommendedName>
</protein>
<dbReference type="Gene3D" id="3.50.50.60">
    <property type="entry name" value="FAD/NAD(P)-binding domain"/>
    <property type="match status" value="2"/>
</dbReference>
<dbReference type="SUPFAM" id="SSF51905">
    <property type="entry name" value="FAD/NAD(P)-binding domain"/>
    <property type="match status" value="1"/>
</dbReference>